<evidence type="ECO:0000313" key="2">
    <source>
        <dbReference type="Proteomes" id="UP001369815"/>
    </source>
</evidence>
<evidence type="ECO:0000313" key="1">
    <source>
        <dbReference type="EMBL" id="KAK6955556.1"/>
    </source>
</evidence>
<organism evidence="1 2">
    <name type="scientific">Daldinia eschscholtzii</name>
    <dbReference type="NCBI Taxonomy" id="292717"/>
    <lineage>
        <taxon>Eukaryota</taxon>
        <taxon>Fungi</taxon>
        <taxon>Dikarya</taxon>
        <taxon>Ascomycota</taxon>
        <taxon>Pezizomycotina</taxon>
        <taxon>Sordariomycetes</taxon>
        <taxon>Xylariomycetidae</taxon>
        <taxon>Xylariales</taxon>
        <taxon>Hypoxylaceae</taxon>
        <taxon>Daldinia</taxon>
    </lineage>
</organism>
<dbReference type="EMBL" id="JBANMG010000003">
    <property type="protein sequence ID" value="KAK6955556.1"/>
    <property type="molecule type" value="Genomic_DNA"/>
</dbReference>
<keyword evidence="2" id="KW-1185">Reference proteome</keyword>
<comment type="caution">
    <text evidence="1">The sequence shown here is derived from an EMBL/GenBank/DDBJ whole genome shotgun (WGS) entry which is preliminary data.</text>
</comment>
<sequence length="440" mass="50444">MSSGESTHGESSQATSYREKLNNIGDITPLSAPLISWGGQRGRSPREYLEDYKTSCKLPFGYEVATWRQIFLGDKKWTLPFSFRTEPEIKPLGPDAPTIVLLFYPRPDEQDARPIHRSESYLRRIERIAKMGEQTIIYVPPELKDVVKGMRDDPHWYVIDEYPTIWDMPNNAYQKDNFATKQPALFEQFDGYTDADGDLKPEPRYNRAHHSAVCNAKAFIMYDAIMRNPFGTDYWMYVDAGFLFDDGPKDDEGTAWGELFRAGLDVGKFERAICVSRDTGVVMGEYSHRHGYPDAEDECFANPRRSWRARQFIAQVYVGNSLGMLNYSVRFMQTVDDMDASGFYTGREELVVPFVALRYPNTVFSVPYFRLPPRLDYPWQFPMKFVFSAVGGRESVPPIVDPIATLYCKGKGYTPRRPNLRAGGIYEGAEDELKEEARLP</sequence>
<dbReference type="AlphaFoldDB" id="A0AAX6MSQ8"/>
<proteinExistence type="predicted"/>
<dbReference type="Pfam" id="PF09612">
    <property type="entry name" value="HtrL_YibB"/>
    <property type="match status" value="1"/>
</dbReference>
<dbReference type="Proteomes" id="UP001369815">
    <property type="component" value="Unassembled WGS sequence"/>
</dbReference>
<name>A0AAX6MSQ8_9PEZI</name>
<dbReference type="InterPro" id="IPR011735">
    <property type="entry name" value="WlaTC/HtrL_glycosyltransf"/>
</dbReference>
<gene>
    <name evidence="1" type="ORF">Daesc_003196</name>
</gene>
<accession>A0AAX6MSQ8</accession>
<protein>
    <submittedName>
        <fullName evidence="1">Uncharacterized protein</fullName>
    </submittedName>
</protein>
<reference evidence="1 2" key="1">
    <citation type="journal article" date="2024" name="Front Chem Biol">
        <title>Unveiling the potential of Daldinia eschscholtzii MFLUCC 19-0629 through bioactivity and bioinformatics studies for enhanced sustainable agriculture production.</title>
        <authorList>
            <person name="Brooks S."/>
            <person name="Weaver J.A."/>
            <person name="Klomchit A."/>
            <person name="Alharthi S.A."/>
            <person name="Onlamun T."/>
            <person name="Nurani R."/>
            <person name="Vong T.K."/>
            <person name="Alberti F."/>
            <person name="Greco C."/>
        </authorList>
    </citation>
    <scope>NUCLEOTIDE SEQUENCE [LARGE SCALE GENOMIC DNA]</scope>
    <source>
        <strain evidence="1">MFLUCC 19-0629</strain>
    </source>
</reference>